<dbReference type="STRING" id="137246.A0A401S5X3"/>
<reference evidence="2 3" key="1">
    <citation type="journal article" date="2018" name="Nat. Ecol. Evol.">
        <title>Shark genomes provide insights into elasmobranch evolution and the origin of vertebrates.</title>
        <authorList>
            <person name="Hara Y"/>
            <person name="Yamaguchi K"/>
            <person name="Onimaru K"/>
            <person name="Kadota M"/>
            <person name="Koyanagi M"/>
            <person name="Keeley SD"/>
            <person name="Tatsumi K"/>
            <person name="Tanaka K"/>
            <person name="Motone F"/>
            <person name="Kageyama Y"/>
            <person name="Nozu R"/>
            <person name="Adachi N"/>
            <person name="Nishimura O"/>
            <person name="Nakagawa R"/>
            <person name="Tanegashima C"/>
            <person name="Kiyatake I"/>
            <person name="Matsumoto R"/>
            <person name="Murakumo K"/>
            <person name="Nishida K"/>
            <person name="Terakita A"/>
            <person name="Kuratani S"/>
            <person name="Sato K"/>
            <person name="Hyodo S Kuraku.S."/>
        </authorList>
    </citation>
    <scope>NUCLEOTIDE SEQUENCE [LARGE SCALE GENOMIC DNA]</scope>
</reference>
<dbReference type="InterPro" id="IPR040893">
    <property type="entry name" value="RADX"/>
</dbReference>
<sequence>MMGRRTHHVRRLNSKRELSQQIVMLAELGDGSTPSVHFEGGAEERDKSALVSLLEQLTTSTALYPVFLDTSKLLVVVSIQRYLRGPGNEERSRSASSYLFDVTVTDGITHVKCHLAPALNSLVHWNCLRAGRGIHITRCSLVNDEKRLNRCFLQIEALELAAAQCDPSLSIPSLSIEPLRSLTTSQRGKDLLRTLQTETPLRVGRLHYLPLWNNNDPCGREWIGSKPPPFLNVPLEGFGLISLQDLSMTWRTNVGFPRLLVRIMHKSRLRYYGRPQTKVDFPYQAYFEVADQSGMMPLVLWNSLCPEWYQSLHVGTVLLLHRYSVKHSYQMRTWATPRDPQIKSLRTIEICLNPRDPRAEIQIVPHQQVKAEWRLPDIKYNFITRLELDQLSEGFTCDIIGLVTFVGRCQRIRREDSSEDFYLYRWVHAVDGSTEQPFVLELFATSQPETFQQIHPMTYLVCTQMRLVRELRPGGVITTVPYLTTSNESQISISGHHKGQPYTKDPKVQGFIRWVKGQHEKDVMKSSVIGGYYSFPPAPKLFQEYCKNLDAEALLTSTSQLKKEIESLHYKEHKRFILQGTIVAVQYVCHTEPAVRLGAVPIQEVDAFGASSSQPVRCLHSPEKDTRVIRQTEQLRVDPVRHHQRQSTPIFTRYWLRNRYPLRDLQKSYDSKCQAHKPLRKKLSNPPTGMPKQKRTVNRQMRALSSKRPAAAQDAEVAASTKGSSQAAEQPVPPNEDDYGRCDTGITTDGNSKYTWRSPTWSEIREHLSEHLHFGQLLPESIPRRFVYKHRDFLMQQHNLQATECSPATAVSNMELQSFASACCHGYYTVTMVGVNHQVAVDVVFLPVVMSHNSHRMLGLSMDVHDNTVASVMTSGYICDKQTADNDRPKQISSYPDQIIKTAADLDNTRVICILDVCHHGEGKSEVILHKMYRMTE</sequence>
<protein>
    <submittedName>
        <fullName evidence="2">Uncharacterized protein</fullName>
    </submittedName>
</protein>
<accession>A0A401S5X3</accession>
<dbReference type="AlphaFoldDB" id="A0A401S5X3"/>
<dbReference type="Proteomes" id="UP000287033">
    <property type="component" value="Unassembled WGS sequence"/>
</dbReference>
<feature type="compositionally biased region" description="Basic residues" evidence="1">
    <location>
        <begin position="674"/>
        <end position="683"/>
    </location>
</feature>
<dbReference type="Gene3D" id="2.40.50.140">
    <property type="entry name" value="Nucleic acid-binding proteins"/>
    <property type="match status" value="1"/>
</dbReference>
<evidence type="ECO:0000256" key="1">
    <source>
        <dbReference type="SAM" id="MobiDB-lite"/>
    </source>
</evidence>
<dbReference type="InterPro" id="IPR012340">
    <property type="entry name" value="NA-bd_OB-fold"/>
</dbReference>
<dbReference type="OrthoDB" id="5965770at2759"/>
<name>A0A401S5X3_CHIPU</name>
<dbReference type="PANTHER" id="PTHR14944:SF2">
    <property type="entry name" value="RPA-RELATED PROTEIN RADX"/>
    <property type="match status" value="1"/>
</dbReference>
<evidence type="ECO:0000313" key="3">
    <source>
        <dbReference type="Proteomes" id="UP000287033"/>
    </source>
</evidence>
<dbReference type="Pfam" id="PF17659">
    <property type="entry name" value="RADX"/>
    <property type="match status" value="2"/>
</dbReference>
<dbReference type="GO" id="GO:0003697">
    <property type="term" value="F:single-stranded DNA binding"/>
    <property type="evidence" value="ECO:0007669"/>
    <property type="project" value="InterPro"/>
</dbReference>
<dbReference type="EMBL" id="BEZZ01000098">
    <property type="protein sequence ID" value="GCC25792.1"/>
    <property type="molecule type" value="Genomic_DNA"/>
</dbReference>
<organism evidence="2 3">
    <name type="scientific">Chiloscyllium punctatum</name>
    <name type="common">Brownbanded bambooshark</name>
    <name type="synonym">Hemiscyllium punctatum</name>
    <dbReference type="NCBI Taxonomy" id="137246"/>
    <lineage>
        <taxon>Eukaryota</taxon>
        <taxon>Metazoa</taxon>
        <taxon>Chordata</taxon>
        <taxon>Craniata</taxon>
        <taxon>Vertebrata</taxon>
        <taxon>Chondrichthyes</taxon>
        <taxon>Elasmobranchii</taxon>
        <taxon>Galeomorphii</taxon>
        <taxon>Galeoidea</taxon>
        <taxon>Orectolobiformes</taxon>
        <taxon>Hemiscylliidae</taxon>
        <taxon>Chiloscyllium</taxon>
    </lineage>
</organism>
<keyword evidence="3" id="KW-1185">Reference proteome</keyword>
<feature type="region of interest" description="Disordered" evidence="1">
    <location>
        <begin position="669"/>
        <end position="746"/>
    </location>
</feature>
<evidence type="ECO:0000313" key="2">
    <source>
        <dbReference type="EMBL" id="GCC25792.1"/>
    </source>
</evidence>
<dbReference type="PANTHER" id="PTHR14944">
    <property type="entry name" value="RPA-RELATED PROTEIN RADX"/>
    <property type="match status" value="1"/>
</dbReference>
<proteinExistence type="predicted"/>
<dbReference type="OMA" id="TGCHKGQ"/>
<comment type="caution">
    <text evidence="2">The sequence shown here is derived from an EMBL/GenBank/DDBJ whole genome shotgun (WGS) entry which is preliminary data.</text>
</comment>
<gene>
    <name evidence="2" type="ORF">chiPu_0004203</name>
</gene>